<dbReference type="PANTHER" id="PTHR39327">
    <property type="match status" value="1"/>
</dbReference>
<dbReference type="Proteomes" id="UP000531216">
    <property type="component" value="Unassembled WGS sequence"/>
</dbReference>
<gene>
    <name evidence="1" type="ORF">GGR05_004181</name>
</gene>
<proteinExistence type="predicted"/>
<dbReference type="AlphaFoldDB" id="A0A7W6FWA9"/>
<dbReference type="InterPro" id="IPR010319">
    <property type="entry name" value="Transglutaminase-like_Cys_pept"/>
</dbReference>
<dbReference type="EMBL" id="JACIDO010000015">
    <property type="protein sequence ID" value="MBB3938011.1"/>
    <property type="molecule type" value="Genomic_DNA"/>
</dbReference>
<evidence type="ECO:0000313" key="2">
    <source>
        <dbReference type="Proteomes" id="UP000531216"/>
    </source>
</evidence>
<evidence type="ECO:0000313" key="1">
    <source>
        <dbReference type="EMBL" id="MBB3938011.1"/>
    </source>
</evidence>
<reference evidence="1 2" key="1">
    <citation type="submission" date="2020-08" db="EMBL/GenBank/DDBJ databases">
        <title>Genomic Encyclopedia of Type Strains, Phase IV (KMG-IV): sequencing the most valuable type-strain genomes for metagenomic binning, comparative biology and taxonomic classification.</title>
        <authorList>
            <person name="Goeker M."/>
        </authorList>
    </citation>
    <scope>NUCLEOTIDE SEQUENCE [LARGE SCALE GENOMIC DNA]</scope>
    <source>
        <strain evidence="1 2">DSM 25024</strain>
    </source>
</reference>
<accession>A0A7W6FWA9</accession>
<organism evidence="1 2">
    <name type="scientific">Aureimonas phyllosphaerae</name>
    <dbReference type="NCBI Taxonomy" id="1166078"/>
    <lineage>
        <taxon>Bacteria</taxon>
        <taxon>Pseudomonadati</taxon>
        <taxon>Pseudomonadota</taxon>
        <taxon>Alphaproteobacteria</taxon>
        <taxon>Hyphomicrobiales</taxon>
        <taxon>Aurantimonadaceae</taxon>
        <taxon>Aureimonas</taxon>
    </lineage>
</organism>
<keyword evidence="2" id="KW-1185">Reference proteome</keyword>
<protein>
    <submittedName>
        <fullName evidence="1">Putative transglutaminase-like cysteine proteinase</fullName>
    </submittedName>
</protein>
<dbReference type="Pfam" id="PF06035">
    <property type="entry name" value="Peptidase_C93"/>
    <property type="match status" value="1"/>
</dbReference>
<dbReference type="PANTHER" id="PTHR39327:SF1">
    <property type="entry name" value="BLR5470 PROTEIN"/>
    <property type="match status" value="1"/>
</dbReference>
<sequence>MRQEKAAAYLKMQEGNNTRAPFAFIRYCVTSPDACRIGQQRTVDWTPGIKALVGHVNRSVNRGIRPVSDRGRDVWQANVAVGDCEEFALTKRERLMKEGMPASALRIAVATTGSGEGHAVLVVSTADGDFVLDNRNDQILIWHQTDLTFQKIASAEDPRLWHRLA</sequence>
<comment type="caution">
    <text evidence="1">The sequence shown here is derived from an EMBL/GenBank/DDBJ whole genome shotgun (WGS) entry which is preliminary data.</text>
</comment>
<name>A0A7W6FWA9_9HYPH</name>
<dbReference type="Gene3D" id="3.10.620.30">
    <property type="match status" value="1"/>
</dbReference>
<dbReference type="RefSeq" id="WP_175526925.1">
    <property type="nucleotide sequence ID" value="NZ_FOOA01000024.1"/>
</dbReference>